<gene>
    <name evidence="2" type="ORF">ACFQDM_04255</name>
</gene>
<feature type="transmembrane region" description="Helical" evidence="1">
    <location>
        <begin position="12"/>
        <end position="31"/>
    </location>
</feature>
<evidence type="ECO:0000313" key="3">
    <source>
        <dbReference type="Proteomes" id="UP001596303"/>
    </source>
</evidence>
<keyword evidence="1" id="KW-1133">Transmembrane helix</keyword>
<comment type="caution">
    <text evidence="2">The sequence shown here is derived from an EMBL/GenBank/DDBJ whole genome shotgun (WGS) entry which is preliminary data.</text>
</comment>
<keyword evidence="3" id="KW-1185">Reference proteome</keyword>
<dbReference type="RefSeq" id="WP_377375931.1">
    <property type="nucleotide sequence ID" value="NZ_JBHSSW010000004.1"/>
</dbReference>
<reference evidence="3" key="1">
    <citation type="journal article" date="2019" name="Int. J. Syst. Evol. Microbiol.">
        <title>The Global Catalogue of Microorganisms (GCM) 10K type strain sequencing project: providing services to taxonomists for standard genome sequencing and annotation.</title>
        <authorList>
            <consortium name="The Broad Institute Genomics Platform"/>
            <consortium name="The Broad Institute Genome Sequencing Center for Infectious Disease"/>
            <person name="Wu L."/>
            <person name="Ma J."/>
        </authorList>
    </citation>
    <scope>NUCLEOTIDE SEQUENCE [LARGE SCALE GENOMIC DNA]</scope>
    <source>
        <strain evidence="3">CGMCC-1.15741</strain>
    </source>
</reference>
<evidence type="ECO:0000256" key="1">
    <source>
        <dbReference type="SAM" id="Phobius"/>
    </source>
</evidence>
<accession>A0ABW1S6Q3</accession>
<protein>
    <submittedName>
        <fullName evidence="2">Uncharacterized protein</fullName>
    </submittedName>
</protein>
<name>A0ABW1S6Q3_9PROT</name>
<dbReference type="Proteomes" id="UP001596303">
    <property type="component" value="Unassembled WGS sequence"/>
</dbReference>
<organism evidence="2 3">
    <name type="scientific">Ponticaulis profundi</name>
    <dbReference type="NCBI Taxonomy" id="2665222"/>
    <lineage>
        <taxon>Bacteria</taxon>
        <taxon>Pseudomonadati</taxon>
        <taxon>Pseudomonadota</taxon>
        <taxon>Alphaproteobacteria</taxon>
        <taxon>Hyphomonadales</taxon>
        <taxon>Hyphomonadaceae</taxon>
        <taxon>Ponticaulis</taxon>
    </lineage>
</organism>
<proteinExistence type="predicted"/>
<sequence>MFDVMVNLVQQPAVPLIVLCVAGVAVVFEALRVSREALWSDLFDE</sequence>
<keyword evidence="1" id="KW-0812">Transmembrane</keyword>
<keyword evidence="1" id="KW-0472">Membrane</keyword>
<dbReference type="EMBL" id="JBHSSW010000004">
    <property type="protein sequence ID" value="MFC6197275.1"/>
    <property type="molecule type" value="Genomic_DNA"/>
</dbReference>
<evidence type="ECO:0000313" key="2">
    <source>
        <dbReference type="EMBL" id="MFC6197275.1"/>
    </source>
</evidence>